<gene>
    <name evidence="2" type="ORF">QF035_010942</name>
</gene>
<accession>A0ABU0TC79</accession>
<name>A0ABU0TC79_9ACTN</name>
<organism evidence="2 3">
    <name type="scientific">Streptomyces umbrinus</name>
    <dbReference type="NCBI Taxonomy" id="67370"/>
    <lineage>
        <taxon>Bacteria</taxon>
        <taxon>Bacillati</taxon>
        <taxon>Actinomycetota</taxon>
        <taxon>Actinomycetes</taxon>
        <taxon>Kitasatosporales</taxon>
        <taxon>Streptomycetaceae</taxon>
        <taxon>Streptomyces</taxon>
        <taxon>Streptomyces phaeochromogenes group</taxon>
    </lineage>
</organism>
<dbReference type="InterPro" id="IPR021224">
    <property type="entry name" value="DUF2690"/>
</dbReference>
<feature type="signal peptide" evidence="1">
    <location>
        <begin position="1"/>
        <end position="31"/>
    </location>
</feature>
<proteinExistence type="predicted"/>
<keyword evidence="1" id="KW-0732">Signal</keyword>
<evidence type="ECO:0000256" key="1">
    <source>
        <dbReference type="SAM" id="SignalP"/>
    </source>
</evidence>
<protein>
    <recommendedName>
        <fullName evidence="4">DUF2690 domain-containing protein</fullName>
    </recommendedName>
</protein>
<dbReference type="RefSeq" id="WP_307530596.1">
    <property type="nucleotide sequence ID" value="NZ_JAUSZI010000002.1"/>
</dbReference>
<dbReference type="Proteomes" id="UP001230328">
    <property type="component" value="Unassembled WGS sequence"/>
</dbReference>
<sequence>MRLTGTLMAGTATAALLAGGLLVGSAGTASAAQYDGTDPSATGCSASARTVGSANIGNGAALLELRYSSGCRTAWARITITNGNRCVAGVDNCAHATVHRNSDGAEYRCYTENDPARHSCYTLQVNDAGVTSYAYGDIDLGATSPSGRTGSF</sequence>
<dbReference type="Pfam" id="PF10901">
    <property type="entry name" value="DUF2690"/>
    <property type="match status" value="1"/>
</dbReference>
<reference evidence="2 3" key="1">
    <citation type="submission" date="2023-07" db="EMBL/GenBank/DDBJ databases">
        <title>Comparative genomics of wheat-associated soil bacteria to identify genetic determinants of phenazine resistance.</title>
        <authorList>
            <person name="Mouncey N."/>
        </authorList>
    </citation>
    <scope>NUCLEOTIDE SEQUENCE [LARGE SCALE GENOMIC DNA]</scope>
    <source>
        <strain evidence="2 3">V2I4</strain>
    </source>
</reference>
<evidence type="ECO:0000313" key="2">
    <source>
        <dbReference type="EMBL" id="MDQ1033360.1"/>
    </source>
</evidence>
<feature type="chain" id="PRO_5045566602" description="DUF2690 domain-containing protein" evidence="1">
    <location>
        <begin position="32"/>
        <end position="152"/>
    </location>
</feature>
<evidence type="ECO:0008006" key="4">
    <source>
        <dbReference type="Google" id="ProtNLM"/>
    </source>
</evidence>
<comment type="caution">
    <text evidence="2">The sequence shown here is derived from an EMBL/GenBank/DDBJ whole genome shotgun (WGS) entry which is preliminary data.</text>
</comment>
<dbReference type="EMBL" id="JAUSZI010000002">
    <property type="protein sequence ID" value="MDQ1033360.1"/>
    <property type="molecule type" value="Genomic_DNA"/>
</dbReference>
<keyword evidence="3" id="KW-1185">Reference proteome</keyword>
<evidence type="ECO:0000313" key="3">
    <source>
        <dbReference type="Proteomes" id="UP001230328"/>
    </source>
</evidence>